<feature type="transmembrane region" description="Helical" evidence="6">
    <location>
        <begin position="236"/>
        <end position="254"/>
    </location>
</feature>
<comment type="function">
    <text evidence="6">Serine protease involved in intramembrane proteolysis.</text>
</comment>
<dbReference type="InterPro" id="IPR022764">
    <property type="entry name" value="Peptidase_S54_rhomboid_dom"/>
</dbReference>
<accession>A0A445BT77</accession>
<dbReference type="GO" id="GO:0004252">
    <property type="term" value="F:serine-type endopeptidase activity"/>
    <property type="evidence" value="ECO:0007669"/>
    <property type="project" value="InterPro"/>
</dbReference>
<comment type="catalytic activity">
    <reaction evidence="6">
        <text>Cleaves type-1 transmembrane domains using a catalytic dyad composed of serine and histidine that are contributed by different transmembrane domains.</text>
        <dbReference type="EC" id="3.4.21.105"/>
    </reaction>
</comment>
<name>A0A445BT77_ARAHY</name>
<evidence type="ECO:0000256" key="2">
    <source>
        <dbReference type="ARBA" id="ARBA00009045"/>
    </source>
</evidence>
<feature type="transmembrane region" description="Helical" evidence="6">
    <location>
        <begin position="183"/>
        <end position="204"/>
    </location>
</feature>
<dbReference type="Gene3D" id="1.20.1540.10">
    <property type="entry name" value="Rhomboid-like"/>
    <property type="match status" value="1"/>
</dbReference>
<feature type="transmembrane region" description="Helical" evidence="6">
    <location>
        <begin position="46"/>
        <end position="65"/>
    </location>
</feature>
<feature type="domain" description="Peptidase S54 rhomboid" evidence="7">
    <location>
        <begin position="117"/>
        <end position="253"/>
    </location>
</feature>
<dbReference type="OrthoDB" id="418595at2759"/>
<keyword evidence="6" id="KW-0645">Protease</keyword>
<dbReference type="Pfam" id="PF01694">
    <property type="entry name" value="Rhomboid"/>
    <property type="match status" value="1"/>
</dbReference>
<evidence type="ECO:0000313" key="9">
    <source>
        <dbReference type="Proteomes" id="UP000289738"/>
    </source>
</evidence>
<keyword evidence="4 6" id="KW-1133">Transmembrane helix</keyword>
<evidence type="ECO:0000313" key="8">
    <source>
        <dbReference type="EMBL" id="RYR41914.1"/>
    </source>
</evidence>
<dbReference type="Proteomes" id="UP000289738">
    <property type="component" value="Chromosome A08"/>
</dbReference>
<proteinExistence type="inferred from homology"/>
<organism evidence="8 9">
    <name type="scientific">Arachis hypogaea</name>
    <name type="common">Peanut</name>
    <dbReference type="NCBI Taxonomy" id="3818"/>
    <lineage>
        <taxon>Eukaryota</taxon>
        <taxon>Viridiplantae</taxon>
        <taxon>Streptophyta</taxon>
        <taxon>Embryophyta</taxon>
        <taxon>Tracheophyta</taxon>
        <taxon>Spermatophyta</taxon>
        <taxon>Magnoliopsida</taxon>
        <taxon>eudicotyledons</taxon>
        <taxon>Gunneridae</taxon>
        <taxon>Pentapetalae</taxon>
        <taxon>rosids</taxon>
        <taxon>fabids</taxon>
        <taxon>Fabales</taxon>
        <taxon>Fabaceae</taxon>
        <taxon>Papilionoideae</taxon>
        <taxon>50 kb inversion clade</taxon>
        <taxon>dalbergioids sensu lato</taxon>
        <taxon>Dalbergieae</taxon>
        <taxon>Pterocarpus clade</taxon>
        <taxon>Arachis</taxon>
    </lineage>
</organism>
<dbReference type="PANTHER" id="PTHR22936:SF75">
    <property type="entry name" value="RHOMBOID-LIKE PROTEIN 8"/>
    <property type="match status" value="1"/>
</dbReference>
<dbReference type="PANTHER" id="PTHR22936">
    <property type="entry name" value="RHOMBOID-RELATED"/>
    <property type="match status" value="1"/>
</dbReference>
<keyword evidence="3 6" id="KW-0812">Transmembrane</keyword>
<dbReference type="EMBL" id="SDMP01000008">
    <property type="protein sequence ID" value="RYR41914.1"/>
    <property type="molecule type" value="Genomic_DNA"/>
</dbReference>
<keyword evidence="6" id="KW-0720">Serine protease</keyword>
<reference evidence="8 9" key="1">
    <citation type="submission" date="2019-01" db="EMBL/GenBank/DDBJ databases">
        <title>Sequencing of cultivated peanut Arachis hypogaea provides insights into genome evolution and oil improvement.</title>
        <authorList>
            <person name="Chen X."/>
        </authorList>
    </citation>
    <scope>NUCLEOTIDE SEQUENCE [LARGE SCALE GENOMIC DNA]</scope>
    <source>
        <strain evidence="9">cv. Fuhuasheng</strain>
        <tissue evidence="8">Leaves</tissue>
    </source>
</reference>
<keyword evidence="5 6" id="KW-0472">Membrane</keyword>
<evidence type="ECO:0000256" key="5">
    <source>
        <dbReference type="ARBA" id="ARBA00023136"/>
    </source>
</evidence>
<keyword evidence="9" id="KW-1185">Reference proteome</keyword>
<comment type="caution">
    <text evidence="8">The sequence shown here is derived from an EMBL/GenBank/DDBJ whole genome shotgun (WGS) entry which is preliminary data.</text>
</comment>
<feature type="transmembrane region" description="Helical" evidence="6">
    <location>
        <begin position="127"/>
        <end position="147"/>
    </location>
</feature>
<evidence type="ECO:0000256" key="6">
    <source>
        <dbReference type="RuleBase" id="RU362115"/>
    </source>
</evidence>
<sequence>MAAEGGSDQFIDIVKLSPPAKFPAAFPQDLKVAPSLKRRRSGGDTWVVSVFVIIHVGVFIATMLVNDCWTNSNGDCALKTLGRFSFQPLSENPLLGPSQSKLEEMGALRRNFVTEYHQTWRLFTSPFLHAGLFHLLLNLCSIIFIGIHLERELGPLRIGVIYAMSAFGGALMASLFLQHTPAVASSGALYGLLGTLLSELIWNWELQTKRVSAIVSFVFVFVCNFILGFLPYVDNFASIGGFVSGFLLGSVLLLSRRLELPKVPIKGTLFDYGVKSYIKLKLKQNMDRPVLRIVSFILFSLILAGCLVAVLHGININSYCTWCPYVDCIPYTSWHCQNGETSCKTMVSDDQMTLTCMGNGNFRVFPFTNISRTRISDLCNLIC</sequence>
<dbReference type="Gramene" id="arahy.Tifrunner.gnm2.ann2.Ah08g084600.1">
    <property type="protein sequence ID" value="arahy.Tifrunner.gnm2.ann2.Ah08g084600.1-CDS"/>
    <property type="gene ID" value="arahy.Tifrunner.gnm2.ann2.Ah08g084600"/>
</dbReference>
<keyword evidence="6" id="KW-0378">Hydrolase</keyword>
<evidence type="ECO:0000256" key="1">
    <source>
        <dbReference type="ARBA" id="ARBA00004141"/>
    </source>
</evidence>
<dbReference type="AlphaFoldDB" id="A0A445BT77"/>
<comment type="subcellular location">
    <subcellularLocation>
        <location evidence="1 6">Membrane</location>
        <topology evidence="1 6">Multi-pass membrane protein</topology>
    </subcellularLocation>
</comment>
<dbReference type="EC" id="3.4.21.105" evidence="6"/>
<evidence type="ECO:0000256" key="4">
    <source>
        <dbReference type="ARBA" id="ARBA00022989"/>
    </source>
</evidence>
<feature type="transmembrane region" description="Helical" evidence="6">
    <location>
        <begin position="290"/>
        <end position="314"/>
    </location>
</feature>
<dbReference type="GO" id="GO:0016020">
    <property type="term" value="C:membrane"/>
    <property type="evidence" value="ECO:0007669"/>
    <property type="project" value="UniProtKB-SubCell"/>
</dbReference>
<feature type="transmembrane region" description="Helical" evidence="6">
    <location>
        <begin position="211"/>
        <end position="230"/>
    </location>
</feature>
<feature type="transmembrane region" description="Helical" evidence="6">
    <location>
        <begin position="159"/>
        <end position="177"/>
    </location>
</feature>
<gene>
    <name evidence="8" type="ORF">Ahy_A08g038350</name>
</gene>
<dbReference type="InterPro" id="IPR035952">
    <property type="entry name" value="Rhomboid-like_sf"/>
</dbReference>
<evidence type="ECO:0000256" key="3">
    <source>
        <dbReference type="ARBA" id="ARBA00022692"/>
    </source>
</evidence>
<dbReference type="STRING" id="3818.A0A445BT77"/>
<evidence type="ECO:0000259" key="7">
    <source>
        <dbReference type="Pfam" id="PF01694"/>
    </source>
</evidence>
<dbReference type="SUPFAM" id="SSF144091">
    <property type="entry name" value="Rhomboid-like"/>
    <property type="match status" value="1"/>
</dbReference>
<comment type="similarity">
    <text evidence="2 6">Belongs to the peptidase S54 family.</text>
</comment>
<protein>
    <recommendedName>
        <fullName evidence="6">RHOMBOID-like protein</fullName>
        <ecNumber evidence="6">3.4.21.105</ecNumber>
    </recommendedName>
</protein>
<dbReference type="InterPro" id="IPR002610">
    <property type="entry name" value="Peptidase_S54_rhomboid-like"/>
</dbReference>
<dbReference type="GO" id="GO:0006508">
    <property type="term" value="P:proteolysis"/>
    <property type="evidence" value="ECO:0007669"/>
    <property type="project" value="UniProtKB-KW"/>
</dbReference>